<evidence type="ECO:0000313" key="3">
    <source>
        <dbReference type="EMBL" id="OEJ74557.1"/>
    </source>
</evidence>
<comment type="caution">
    <text evidence="3">The sequence shown here is derived from an EMBL/GenBank/DDBJ whole genome shotgun (WGS) entry which is preliminary data.</text>
</comment>
<dbReference type="AlphaFoldDB" id="A0A1E5QJ11"/>
<name>A0A1E5QJ11_9CYAN</name>
<accession>A0A1E5QJ11</accession>
<dbReference type="OrthoDB" id="9813321at2"/>
<dbReference type="SMART" id="SM00834">
    <property type="entry name" value="CxxC_CXXC_SSSS"/>
    <property type="match status" value="1"/>
</dbReference>
<gene>
    <name evidence="3" type="ORF">BH720_13860</name>
</gene>
<dbReference type="Pfam" id="PF09723">
    <property type="entry name" value="Zn_ribbon_8"/>
    <property type="match status" value="1"/>
</dbReference>
<evidence type="ECO:0000256" key="1">
    <source>
        <dbReference type="SAM" id="MobiDB-lite"/>
    </source>
</evidence>
<sequence length="86" mass="10220">MPLYDFRCETCGNFEKWRSLAELSTPMHCPQCNAVAQRLFSPPMILTGNLRLRNEQREPKRVQRTQEPETPRNREHRGSRPWMIGH</sequence>
<evidence type="ECO:0000259" key="2">
    <source>
        <dbReference type="SMART" id="SM00834"/>
    </source>
</evidence>
<reference evidence="3" key="1">
    <citation type="submission" date="2016-09" db="EMBL/GenBank/DDBJ databases">
        <title>Draft genome of thermotolerant cyanobacterium Desertifilum sp. strain IPPAS B-1220.</title>
        <authorList>
            <person name="Sinetova M.A."/>
            <person name="Bolakhan K."/>
            <person name="Zayadan B.K."/>
            <person name="Mironov K.S."/>
            <person name="Ustinova V."/>
            <person name="Kupriyanova E.V."/>
            <person name="Sidorov R.A."/>
            <person name="Skrypnik A.N."/>
            <person name="Gogoleva N.E."/>
            <person name="Gogolev Y.V."/>
            <person name="Los D.A."/>
        </authorList>
    </citation>
    <scope>NUCLEOTIDE SEQUENCE [LARGE SCALE GENOMIC DNA]</scope>
    <source>
        <strain evidence="3">IPPAS B-1220</strain>
    </source>
</reference>
<dbReference type="EMBL" id="MJGC01000065">
    <property type="protein sequence ID" value="OEJ74557.1"/>
    <property type="molecule type" value="Genomic_DNA"/>
</dbReference>
<protein>
    <recommendedName>
        <fullName evidence="2">Putative regulatory protein FmdB zinc ribbon domain-containing protein</fullName>
    </recommendedName>
</protein>
<dbReference type="RefSeq" id="WP_069967810.1">
    <property type="nucleotide sequence ID" value="NZ_CM124774.1"/>
</dbReference>
<dbReference type="NCBIfam" id="TIGR02605">
    <property type="entry name" value="CxxC_CxxC_SSSS"/>
    <property type="match status" value="1"/>
</dbReference>
<organism evidence="3">
    <name type="scientific">Desertifilum tharense IPPAS B-1220</name>
    <dbReference type="NCBI Taxonomy" id="1781255"/>
    <lineage>
        <taxon>Bacteria</taxon>
        <taxon>Bacillati</taxon>
        <taxon>Cyanobacteriota</taxon>
        <taxon>Cyanophyceae</taxon>
        <taxon>Desertifilales</taxon>
        <taxon>Desertifilaceae</taxon>
        <taxon>Desertifilum</taxon>
    </lineage>
</organism>
<feature type="region of interest" description="Disordered" evidence="1">
    <location>
        <begin position="51"/>
        <end position="86"/>
    </location>
</feature>
<proteinExistence type="predicted"/>
<feature type="domain" description="Putative regulatory protein FmdB zinc ribbon" evidence="2">
    <location>
        <begin position="1"/>
        <end position="41"/>
    </location>
</feature>
<feature type="compositionally biased region" description="Basic and acidic residues" evidence="1">
    <location>
        <begin position="52"/>
        <end position="78"/>
    </location>
</feature>
<dbReference type="InterPro" id="IPR013429">
    <property type="entry name" value="Regulatory_FmdB_Zinc_ribbon"/>
</dbReference>